<evidence type="ECO:0000259" key="13">
    <source>
        <dbReference type="Pfam" id="PF00690"/>
    </source>
</evidence>
<dbReference type="Pfam" id="PF00690">
    <property type="entry name" value="Cation_ATPase_N"/>
    <property type="match status" value="1"/>
</dbReference>
<dbReference type="Proteomes" id="UP001210925">
    <property type="component" value="Unassembled WGS sequence"/>
</dbReference>
<dbReference type="Pfam" id="PF00122">
    <property type="entry name" value="E1-E2_ATPase"/>
    <property type="match status" value="1"/>
</dbReference>
<evidence type="ECO:0000259" key="12">
    <source>
        <dbReference type="Pfam" id="PF00689"/>
    </source>
</evidence>
<dbReference type="InterPro" id="IPR008250">
    <property type="entry name" value="ATPase_P-typ_transduc_dom_A_sf"/>
</dbReference>
<gene>
    <name evidence="14" type="primary">ACA10_3</name>
    <name evidence="14" type="ORF">HK103_005650</name>
</gene>
<feature type="transmembrane region" description="Helical" evidence="10">
    <location>
        <begin position="932"/>
        <end position="955"/>
    </location>
</feature>
<dbReference type="SUPFAM" id="SSF81660">
    <property type="entry name" value="Metal cation-transporting ATPase, ATP-binding domain N"/>
    <property type="match status" value="1"/>
</dbReference>
<keyword evidence="6" id="KW-0460">Magnesium</keyword>
<evidence type="ECO:0000313" key="15">
    <source>
        <dbReference type="Proteomes" id="UP001210925"/>
    </source>
</evidence>
<dbReference type="SFLD" id="SFLDS00003">
    <property type="entry name" value="Haloacid_Dehalogenase"/>
    <property type="match status" value="1"/>
</dbReference>
<dbReference type="InterPro" id="IPR006068">
    <property type="entry name" value="ATPase_P-typ_cation-transptr_C"/>
</dbReference>
<dbReference type="GO" id="GO:0005886">
    <property type="term" value="C:plasma membrane"/>
    <property type="evidence" value="ECO:0007669"/>
    <property type="project" value="TreeGrafter"/>
</dbReference>
<dbReference type="Gene3D" id="2.70.150.10">
    <property type="entry name" value="Calcium-transporting ATPase, cytoplasmic transduction domain A"/>
    <property type="match status" value="1"/>
</dbReference>
<evidence type="ECO:0000256" key="7">
    <source>
        <dbReference type="ARBA" id="ARBA00022967"/>
    </source>
</evidence>
<feature type="transmembrane region" description="Helical" evidence="10">
    <location>
        <begin position="353"/>
        <end position="376"/>
    </location>
</feature>
<dbReference type="GO" id="GO:0005524">
    <property type="term" value="F:ATP binding"/>
    <property type="evidence" value="ECO:0007669"/>
    <property type="project" value="UniProtKB-KW"/>
</dbReference>
<evidence type="ECO:0000256" key="4">
    <source>
        <dbReference type="ARBA" id="ARBA00022741"/>
    </source>
</evidence>
<dbReference type="PANTHER" id="PTHR24093">
    <property type="entry name" value="CATION TRANSPORTING ATPASE"/>
    <property type="match status" value="1"/>
</dbReference>
<keyword evidence="8 10" id="KW-1133">Transmembrane helix</keyword>
<keyword evidence="9 10" id="KW-0472">Membrane</keyword>
<accession>A0AAD5UHZ4</accession>
<evidence type="ECO:0000256" key="9">
    <source>
        <dbReference type="ARBA" id="ARBA00023136"/>
    </source>
</evidence>
<evidence type="ECO:0000313" key="14">
    <source>
        <dbReference type="EMBL" id="KAJ3256191.1"/>
    </source>
</evidence>
<dbReference type="InterPro" id="IPR036412">
    <property type="entry name" value="HAD-like_sf"/>
</dbReference>
<dbReference type="InterPro" id="IPR059000">
    <property type="entry name" value="ATPase_P-type_domA"/>
</dbReference>
<keyword evidence="2 10" id="KW-0812">Transmembrane</keyword>
<dbReference type="InterPro" id="IPR044492">
    <property type="entry name" value="P_typ_ATPase_HD_dom"/>
</dbReference>
<dbReference type="NCBIfam" id="TIGR01494">
    <property type="entry name" value="ATPase_P-type"/>
    <property type="match status" value="2"/>
</dbReference>
<evidence type="ECO:0000256" key="5">
    <source>
        <dbReference type="ARBA" id="ARBA00022840"/>
    </source>
</evidence>
<dbReference type="SUPFAM" id="SSF81653">
    <property type="entry name" value="Calcium ATPase, transduction domain A"/>
    <property type="match status" value="1"/>
</dbReference>
<dbReference type="SUPFAM" id="SSF81665">
    <property type="entry name" value="Calcium ATPase, transmembrane domain M"/>
    <property type="match status" value="1"/>
</dbReference>
<dbReference type="PRINTS" id="PR00119">
    <property type="entry name" value="CATATPASE"/>
</dbReference>
<feature type="transmembrane region" description="Helical" evidence="10">
    <location>
        <begin position="778"/>
        <end position="799"/>
    </location>
</feature>
<dbReference type="FunFam" id="3.40.50.1000:FF:000193">
    <property type="entry name" value="Plasma membrane calcium-transporting ATPase 2"/>
    <property type="match status" value="1"/>
</dbReference>
<dbReference type="PANTHER" id="PTHR24093:SF369">
    <property type="entry name" value="CALCIUM-TRANSPORTING ATPASE"/>
    <property type="match status" value="1"/>
</dbReference>
<sequence length="1049" mass="114795">MSIEFKNSSYELRIEELGEIVCFDRRSDPQLVEVLLDTYDGVQGIAIRLKSDIEKGIPLKYTHSHNMPTKYGQDVGQDMTVIDQEDRKEVFGENIIPPPRSLTILEIVWDTIVEDPILKILIVGAVIVLSLGTATCPAEGWIEGLAIVIAVFIVLSVTAGNDWSKDRKFKKLMLLQTDKRCRVIRGGVKNEISSWDILVGDVVELVVGDEVPADGIYISGNRLIIDESPLTGETQPMKKSREMPFLFSGCQVSEGSGLMLVTAVGVQSSGGKIQELLNASQDEMTPLQEKLKDVAILIGKVGVAAGVITFIGLAVRWGIDIANATPVSSTACSSASSGGTGVLDRLAAIVEDFVIAITVIVVAVPEGLPLAVTLALSLSMFKMMRDNCFVRHLDASETMGQATTVCTDKTGTLTYNRMSVVRIMVGDRIYKGEGSGDKDAMPFSPKTFANEIRAVLADGICINSNCFIKNEELLDEPGVLPIFVGSATEGALLVFARKIGVNYKTVRQRIKIVENGIWSFSAEKKRMSTLVEHDNSYRLYTKGASEIILSLCTKALNSETMEVAPITANEISIISKNIKAWASEGLRTFALAYKDVTTKYDSSIDDNIDSDLIFIALIAIKDPLRKEIPGAVAMCQKAGLTIRMVTGDNILTATKIAKECNIFHGDGIALEGPVFRAMSDEEKLAAVPKLQVMARCSPADKFELVTLLKSLGEVVAVTGDGTNDAPALKAADIGFSMGISGTQIAMNASDIVLLDDNFASIVQAIRWGRNVLCTIRKFLQFQLGINLAAVIVTFLGSVITGSSPLSTVQLLWINLIMDSFGAIALASDEPDANILDEAPQRKQDPMLTNGMKEYILLQTVYQTIVLLFLIIWGDTVIPNYNTNLAFVTGFPSIRTKTLVFNTFILMQLSNLVCARNINGELNMFVGFFKNKYFLMILTIIILVQLFAVCIAYSLFNCIPLSLTEWGICFIFMGINIPVVFIERIFSKVVNAIRKKKQQRRVQVEKTDKQSYTTILHSERDYAGPDHVINMPASNLPDIRAAPRMMPLAD</sequence>
<dbReference type="Gene3D" id="3.40.1110.10">
    <property type="entry name" value="Calcium-transporting ATPase, cytoplasmic domain N"/>
    <property type="match status" value="1"/>
</dbReference>
<evidence type="ECO:0000256" key="6">
    <source>
        <dbReference type="ARBA" id="ARBA00022842"/>
    </source>
</evidence>
<feature type="transmembrane region" description="Helical" evidence="10">
    <location>
        <begin position="141"/>
        <end position="163"/>
    </location>
</feature>
<evidence type="ECO:0000256" key="1">
    <source>
        <dbReference type="ARBA" id="ARBA00004127"/>
    </source>
</evidence>
<dbReference type="InterPro" id="IPR018303">
    <property type="entry name" value="ATPase_P-typ_P_site"/>
</dbReference>
<feature type="transmembrane region" description="Helical" evidence="10">
    <location>
        <begin position="294"/>
        <end position="319"/>
    </location>
</feature>
<feature type="domain" description="Cation-transporting P-type ATPase C-terminal" evidence="12">
    <location>
        <begin position="803"/>
        <end position="984"/>
    </location>
</feature>
<protein>
    <submittedName>
        <fullName evidence="14">Calcium-transporting ATPase 10, plasma membrane-type</fullName>
    </submittedName>
</protein>
<dbReference type="GO" id="GO:0005388">
    <property type="term" value="F:P-type calcium transporter activity"/>
    <property type="evidence" value="ECO:0007669"/>
    <property type="project" value="TreeGrafter"/>
</dbReference>
<dbReference type="InterPro" id="IPR001757">
    <property type="entry name" value="P_typ_ATPase"/>
</dbReference>
<dbReference type="InterPro" id="IPR004014">
    <property type="entry name" value="ATPase_P-typ_cation-transptr_N"/>
</dbReference>
<keyword evidence="4" id="KW-0547">Nucleotide-binding</keyword>
<dbReference type="SUPFAM" id="SSF56784">
    <property type="entry name" value="HAD-like"/>
    <property type="match status" value="1"/>
</dbReference>
<dbReference type="PRINTS" id="PR00120">
    <property type="entry name" value="HATPASE"/>
</dbReference>
<reference evidence="14" key="1">
    <citation type="submission" date="2020-05" db="EMBL/GenBank/DDBJ databases">
        <title>Phylogenomic resolution of chytrid fungi.</title>
        <authorList>
            <person name="Stajich J.E."/>
            <person name="Amses K."/>
            <person name="Simmons R."/>
            <person name="Seto K."/>
            <person name="Myers J."/>
            <person name="Bonds A."/>
            <person name="Quandt C.A."/>
            <person name="Barry K."/>
            <person name="Liu P."/>
            <person name="Grigoriev I."/>
            <person name="Longcore J.E."/>
            <person name="James T.Y."/>
        </authorList>
    </citation>
    <scope>NUCLEOTIDE SEQUENCE</scope>
    <source>
        <strain evidence="14">PLAUS21</strain>
    </source>
</reference>
<dbReference type="Gene3D" id="1.20.1110.10">
    <property type="entry name" value="Calcium-transporting ATPase, transmembrane domain"/>
    <property type="match status" value="1"/>
</dbReference>
<keyword evidence="5" id="KW-0067">ATP-binding</keyword>
<keyword evidence="15" id="KW-1185">Reference proteome</keyword>
<feature type="transmembrane region" description="Helical" evidence="10">
    <location>
        <begin position="854"/>
        <end position="873"/>
    </location>
</feature>
<dbReference type="EMBL" id="JADGKB010000054">
    <property type="protein sequence ID" value="KAJ3256191.1"/>
    <property type="molecule type" value="Genomic_DNA"/>
</dbReference>
<evidence type="ECO:0000256" key="2">
    <source>
        <dbReference type="ARBA" id="ARBA00022692"/>
    </source>
</evidence>
<dbReference type="GO" id="GO:0016887">
    <property type="term" value="F:ATP hydrolysis activity"/>
    <property type="evidence" value="ECO:0007669"/>
    <property type="project" value="InterPro"/>
</dbReference>
<feature type="transmembrane region" description="Helical" evidence="10">
    <location>
        <begin position="967"/>
        <end position="985"/>
    </location>
</feature>
<dbReference type="Pfam" id="PF13246">
    <property type="entry name" value="Cation_ATPase"/>
    <property type="match status" value="1"/>
</dbReference>
<keyword evidence="3" id="KW-0479">Metal-binding</keyword>
<name>A0AAD5UHZ4_9FUNG</name>
<dbReference type="SFLD" id="SFLDG00002">
    <property type="entry name" value="C1.7:_P-type_atpase_like"/>
    <property type="match status" value="1"/>
</dbReference>
<feature type="domain" description="P-type ATPase A" evidence="11">
    <location>
        <begin position="178"/>
        <end position="277"/>
    </location>
</feature>
<dbReference type="Gene3D" id="3.40.50.1000">
    <property type="entry name" value="HAD superfamily/HAD-like"/>
    <property type="match status" value="1"/>
</dbReference>
<dbReference type="GO" id="GO:0012505">
    <property type="term" value="C:endomembrane system"/>
    <property type="evidence" value="ECO:0007669"/>
    <property type="project" value="UniProtKB-SubCell"/>
</dbReference>
<dbReference type="GO" id="GO:0046872">
    <property type="term" value="F:metal ion binding"/>
    <property type="evidence" value="ECO:0007669"/>
    <property type="project" value="UniProtKB-KW"/>
</dbReference>
<evidence type="ECO:0000256" key="10">
    <source>
        <dbReference type="SAM" id="Phobius"/>
    </source>
</evidence>
<comment type="subcellular location">
    <subcellularLocation>
        <location evidence="1">Endomembrane system</location>
        <topology evidence="1">Multi-pass membrane protein</topology>
    </subcellularLocation>
</comment>
<keyword evidence="7" id="KW-1278">Translocase</keyword>
<organism evidence="14 15">
    <name type="scientific">Boothiomyces macroporosus</name>
    <dbReference type="NCBI Taxonomy" id="261099"/>
    <lineage>
        <taxon>Eukaryota</taxon>
        <taxon>Fungi</taxon>
        <taxon>Fungi incertae sedis</taxon>
        <taxon>Chytridiomycota</taxon>
        <taxon>Chytridiomycota incertae sedis</taxon>
        <taxon>Chytridiomycetes</taxon>
        <taxon>Rhizophydiales</taxon>
        <taxon>Terramycetaceae</taxon>
        <taxon>Boothiomyces</taxon>
    </lineage>
</organism>
<proteinExistence type="predicted"/>
<dbReference type="GO" id="GO:0006874">
    <property type="term" value="P:intracellular calcium ion homeostasis"/>
    <property type="evidence" value="ECO:0007669"/>
    <property type="project" value="TreeGrafter"/>
</dbReference>
<evidence type="ECO:0000256" key="3">
    <source>
        <dbReference type="ARBA" id="ARBA00022723"/>
    </source>
</evidence>
<feature type="transmembrane region" description="Helical" evidence="10">
    <location>
        <begin position="117"/>
        <end position="135"/>
    </location>
</feature>
<dbReference type="PROSITE" id="PS00154">
    <property type="entry name" value="ATPASE_E1_E2"/>
    <property type="match status" value="1"/>
</dbReference>
<dbReference type="InterPro" id="IPR023299">
    <property type="entry name" value="ATPase_P-typ_cyto_dom_N"/>
</dbReference>
<feature type="domain" description="Cation-transporting P-type ATPase N-terminal" evidence="13">
    <location>
        <begin position="84"/>
        <end position="127"/>
    </location>
</feature>
<dbReference type="Pfam" id="PF00689">
    <property type="entry name" value="Cation_ATPase_C"/>
    <property type="match status" value="1"/>
</dbReference>
<comment type="caution">
    <text evidence="14">The sequence shown here is derived from an EMBL/GenBank/DDBJ whole genome shotgun (WGS) entry which is preliminary data.</text>
</comment>
<evidence type="ECO:0000256" key="8">
    <source>
        <dbReference type="ARBA" id="ARBA00022989"/>
    </source>
</evidence>
<dbReference type="InterPro" id="IPR023298">
    <property type="entry name" value="ATPase_P-typ_TM_dom_sf"/>
</dbReference>
<dbReference type="FunFam" id="2.70.150.10:FF:000029">
    <property type="entry name" value="Calcium-transporting ATPase"/>
    <property type="match status" value="1"/>
</dbReference>
<dbReference type="AlphaFoldDB" id="A0AAD5UHZ4"/>
<dbReference type="SFLD" id="SFLDF00027">
    <property type="entry name" value="p-type_atpase"/>
    <property type="match status" value="1"/>
</dbReference>
<dbReference type="InterPro" id="IPR023214">
    <property type="entry name" value="HAD_sf"/>
</dbReference>
<evidence type="ECO:0000259" key="11">
    <source>
        <dbReference type="Pfam" id="PF00122"/>
    </source>
</evidence>